<keyword evidence="2" id="KW-1185">Reference proteome</keyword>
<dbReference type="KEGG" id="mdn:JT25_002290"/>
<evidence type="ECO:0000313" key="2">
    <source>
        <dbReference type="Proteomes" id="UP000030512"/>
    </source>
</evidence>
<organism evidence="1 2">
    <name type="scientific">Methylomonas denitrificans</name>
    <dbReference type="NCBI Taxonomy" id="1538553"/>
    <lineage>
        <taxon>Bacteria</taxon>
        <taxon>Pseudomonadati</taxon>
        <taxon>Pseudomonadota</taxon>
        <taxon>Gammaproteobacteria</taxon>
        <taxon>Methylococcales</taxon>
        <taxon>Methylococcaceae</taxon>
        <taxon>Methylomonas</taxon>
    </lineage>
</organism>
<proteinExistence type="predicted"/>
<accession>A0A140E4K3</accession>
<dbReference type="AlphaFoldDB" id="A0A140E4K3"/>
<dbReference type="Proteomes" id="UP000030512">
    <property type="component" value="Chromosome"/>
</dbReference>
<dbReference type="STRING" id="1538553.JT25_002290"/>
<name>A0A140E4K3_9GAMM</name>
<protein>
    <submittedName>
        <fullName evidence="1">Uncharacterized protein</fullName>
    </submittedName>
</protein>
<evidence type="ECO:0000313" key="1">
    <source>
        <dbReference type="EMBL" id="AMK75327.1"/>
    </source>
</evidence>
<dbReference type="EMBL" id="CP014476">
    <property type="protein sequence ID" value="AMK75327.1"/>
    <property type="molecule type" value="Genomic_DNA"/>
</dbReference>
<gene>
    <name evidence="1" type="ORF">JT25_002290</name>
</gene>
<dbReference type="RefSeq" id="WP_062327454.1">
    <property type="nucleotide sequence ID" value="NZ_CP014476.1"/>
</dbReference>
<sequence length="109" mass="11227">MTQQVLNINNTQIVSGTENMTPGEGGAHTRLLWAGVPPFSARPDVTVSIYSAEGMANAGTTFAPWSIEYVPGGAAGGRDLIAISAANTETGLETDVDVVCSYLAIGPSE</sequence>
<reference evidence="1 2" key="1">
    <citation type="journal article" date="2015" name="Environ. Microbiol.">
        <title>Methane oxidation coupled to nitrate reduction under hypoxia by the Gammaproteobacterium Methylomonas denitrificans, sp. nov. type strain FJG1.</title>
        <authorList>
            <person name="Kits K.D."/>
            <person name="Klotz M.G."/>
            <person name="Stein L.Y."/>
        </authorList>
    </citation>
    <scope>NUCLEOTIDE SEQUENCE [LARGE SCALE GENOMIC DNA]</scope>
    <source>
        <strain evidence="1 2">FJG1</strain>
    </source>
</reference>
<dbReference type="OrthoDB" id="7065269at2"/>